<dbReference type="Proteomes" id="UP000516421">
    <property type="component" value="Chromosome"/>
</dbReference>
<feature type="transmembrane region" description="Helical" evidence="6">
    <location>
        <begin position="113"/>
        <end position="132"/>
    </location>
</feature>
<protein>
    <submittedName>
        <fullName evidence="7">Amino acid permease</fullName>
    </submittedName>
</protein>
<feature type="transmembrane region" description="Helical" evidence="6">
    <location>
        <begin position="170"/>
        <end position="189"/>
    </location>
</feature>
<evidence type="ECO:0000256" key="3">
    <source>
        <dbReference type="ARBA" id="ARBA00022989"/>
    </source>
</evidence>
<evidence type="ECO:0000256" key="6">
    <source>
        <dbReference type="SAM" id="Phobius"/>
    </source>
</evidence>
<evidence type="ECO:0000313" key="8">
    <source>
        <dbReference type="Proteomes" id="UP000516421"/>
    </source>
</evidence>
<feature type="transmembrane region" description="Helical" evidence="6">
    <location>
        <begin position="44"/>
        <end position="77"/>
    </location>
</feature>
<comment type="subcellular location">
    <subcellularLocation>
        <location evidence="1">Membrane</location>
        <topology evidence="1">Multi-pass membrane protein</topology>
    </subcellularLocation>
</comment>
<evidence type="ECO:0000256" key="5">
    <source>
        <dbReference type="SAM" id="MobiDB-lite"/>
    </source>
</evidence>
<feature type="transmembrane region" description="Helical" evidence="6">
    <location>
        <begin position="209"/>
        <end position="235"/>
    </location>
</feature>
<keyword evidence="2 6" id="KW-0812">Transmembrane</keyword>
<evidence type="ECO:0000256" key="2">
    <source>
        <dbReference type="ARBA" id="ARBA00022692"/>
    </source>
</evidence>
<dbReference type="AlphaFoldDB" id="A0A7H2BHK3"/>
<reference evidence="7 8" key="1">
    <citation type="submission" date="2020-09" db="EMBL/GenBank/DDBJ databases">
        <title>Investigation of environmental microbe.</title>
        <authorList>
            <person name="Ou Y."/>
            <person name="Kang Q."/>
        </authorList>
    </citation>
    <scope>NUCLEOTIDE SEQUENCE [LARGE SCALE GENOMIC DNA]</scope>
    <source>
        <strain evidence="7 8">KJZ-9</strain>
    </source>
</reference>
<evidence type="ECO:0000256" key="1">
    <source>
        <dbReference type="ARBA" id="ARBA00004141"/>
    </source>
</evidence>
<feature type="region of interest" description="Disordered" evidence="5">
    <location>
        <begin position="644"/>
        <end position="669"/>
    </location>
</feature>
<evidence type="ECO:0000313" key="7">
    <source>
        <dbReference type="EMBL" id="QNV39149.1"/>
    </source>
</evidence>
<feature type="compositionally biased region" description="Polar residues" evidence="5">
    <location>
        <begin position="651"/>
        <end position="663"/>
    </location>
</feature>
<keyword evidence="8" id="KW-1185">Reference proteome</keyword>
<keyword evidence="3 6" id="KW-1133">Transmembrane helix</keyword>
<name>A0A7H2BHK3_9MICC</name>
<dbReference type="EMBL" id="CP061538">
    <property type="protein sequence ID" value="QNV39149.1"/>
    <property type="molecule type" value="Genomic_DNA"/>
</dbReference>
<feature type="transmembrane region" description="Helical" evidence="6">
    <location>
        <begin position="393"/>
        <end position="416"/>
    </location>
</feature>
<dbReference type="KEGG" id="rama:IDM48_06910"/>
<dbReference type="PANTHER" id="PTHR47704">
    <property type="entry name" value="POTASSIUM TRANSPORTER KIMA"/>
    <property type="match status" value="1"/>
</dbReference>
<feature type="transmembrane region" description="Helical" evidence="6">
    <location>
        <begin position="256"/>
        <end position="275"/>
    </location>
</feature>
<dbReference type="RefSeq" id="WP_190616660.1">
    <property type="nucleotide sequence ID" value="NZ_BAAAHX010000002.1"/>
</dbReference>
<dbReference type="GO" id="GO:0016020">
    <property type="term" value="C:membrane"/>
    <property type="evidence" value="ECO:0007669"/>
    <property type="project" value="UniProtKB-SubCell"/>
</dbReference>
<organism evidence="7 8">
    <name type="scientific">Rothia amarae</name>
    <dbReference type="NCBI Taxonomy" id="169480"/>
    <lineage>
        <taxon>Bacteria</taxon>
        <taxon>Bacillati</taxon>
        <taxon>Actinomycetota</taxon>
        <taxon>Actinomycetes</taxon>
        <taxon>Micrococcales</taxon>
        <taxon>Micrococcaceae</taxon>
        <taxon>Rothia</taxon>
    </lineage>
</organism>
<proteinExistence type="predicted"/>
<dbReference type="InterPro" id="IPR053153">
    <property type="entry name" value="APC_K+_Transporter"/>
</dbReference>
<dbReference type="Pfam" id="PF13520">
    <property type="entry name" value="AA_permease_2"/>
    <property type="match status" value="1"/>
</dbReference>
<accession>A0A7H2BHK3</accession>
<sequence>MANSVWGTPAHRANIESLGLSKRRALPLLGADGISSVAYAPDEIVLMLSFAGTAGLVFSPWVAFGISLTLLIVVGTYRYNISQISERGDYMLVHNRLGPVPAMIQGASSMVDYLLTVAVSIASGTTYIISVFPQLQPYNRGIALGLLLLITIFCLRGLRSMGRIAPIPTYSFLVLLGLTITAGIIQHALGTLHSATSSHYQVIPQGHVQNLVTGVGLAMLLSRAFSSGAVAITGISTVNNSMRFFASPKKHNAARTLMYLGLISAVLMVGITYLVKKTGAVVVQDPQRFLLVDGQKVGADFHQIPLLFQITDAVFRGGWMTELVSLATVGILMIAAVTAFIGFPLLTSTIAEHQYLPVQLSARYSRRLFSNAVIMLSVSAAVLLLIFGTDVNALIQLYIVGAFTSMSLTQCAVAWHRFRTLRITLDQMERRKLFRDLAVTVLGLMVTVAALIVVLFTKLTQGAWITLILIAATVGLMLMTRKHYETVDEDLKLGSDDDSLARARVLPARVHALIYVPRVRKPVALAVAYARASRPSSIEAIAVNVVEERTKAMTTKWEQLAVPVPLTILDSPYRDQVKPVREYVRRRAETSPGDVTVVYLPEYVVSHWWESLIHRRTVHRIAHQLRRENGVVIASVPWNIGRSHPVEKPQASPSSLAQELSQQPDERRK</sequence>
<evidence type="ECO:0000256" key="4">
    <source>
        <dbReference type="ARBA" id="ARBA00023136"/>
    </source>
</evidence>
<feature type="transmembrane region" description="Helical" evidence="6">
    <location>
        <begin position="138"/>
        <end position="158"/>
    </location>
</feature>
<feature type="transmembrane region" description="Helical" evidence="6">
    <location>
        <begin position="323"/>
        <end position="347"/>
    </location>
</feature>
<feature type="transmembrane region" description="Helical" evidence="6">
    <location>
        <begin position="368"/>
        <end position="387"/>
    </location>
</feature>
<dbReference type="Gene3D" id="1.20.1740.10">
    <property type="entry name" value="Amino acid/polyamine transporter I"/>
    <property type="match status" value="1"/>
</dbReference>
<feature type="transmembrane region" description="Helical" evidence="6">
    <location>
        <begin position="462"/>
        <end position="479"/>
    </location>
</feature>
<dbReference type="InterPro" id="IPR002293">
    <property type="entry name" value="AA/rel_permease1"/>
</dbReference>
<feature type="transmembrane region" description="Helical" evidence="6">
    <location>
        <begin position="437"/>
        <end position="456"/>
    </location>
</feature>
<gene>
    <name evidence="7" type="ORF">IDM48_06910</name>
</gene>
<dbReference type="GO" id="GO:0022857">
    <property type="term" value="F:transmembrane transporter activity"/>
    <property type="evidence" value="ECO:0007669"/>
    <property type="project" value="InterPro"/>
</dbReference>
<dbReference type="PANTHER" id="PTHR47704:SF1">
    <property type="entry name" value="POTASSIUM TRANSPORTER KIMA"/>
    <property type="match status" value="1"/>
</dbReference>
<keyword evidence="4 6" id="KW-0472">Membrane</keyword>